<reference evidence="3 4" key="1">
    <citation type="journal article" date="2015" name="Genome Announc.">
        <title>Draft Genome Sequence of the Thermophile Thermus filiformis ATCC 43280, Producer of Carotenoid-(Di)glucoside-Branched Fatty Acid (Di)esters and Source of Hyperthermostable Enzymes of Biotechnological Interest.</title>
        <authorList>
            <person name="Mandelli F."/>
            <person name="Oliveira Ramires B."/>
            <person name="Couger M.B."/>
            <person name="Paixao D.A."/>
            <person name="Camilo C.M."/>
            <person name="Polikarpov I."/>
            <person name="Prade R."/>
            <person name="Riano-Pachon D.M."/>
            <person name="Squina F.M."/>
        </authorList>
    </citation>
    <scope>NUCLEOTIDE SEQUENCE [LARGE SCALE GENOMIC DNA]</scope>
    <source>
        <strain evidence="3 4">ATCC 43280</strain>
    </source>
</reference>
<dbReference type="GO" id="GO:0005975">
    <property type="term" value="P:carbohydrate metabolic process"/>
    <property type="evidence" value="ECO:0007669"/>
    <property type="project" value="InterPro"/>
</dbReference>
<dbReference type="EMBL" id="JPSL02000037">
    <property type="protein sequence ID" value="KGQ22427.2"/>
    <property type="molecule type" value="Genomic_DNA"/>
</dbReference>
<accession>A0A0A2WUH5</accession>
<dbReference type="Gene3D" id="3.20.20.70">
    <property type="entry name" value="Aldolase class I"/>
    <property type="match status" value="1"/>
</dbReference>
<comment type="cofactor">
    <cofactor evidence="2">
        <name>Zn(2+)</name>
        <dbReference type="ChEBI" id="CHEBI:29105"/>
    </cofactor>
    <text evidence="2">Binds 2 Zn(2+) ions per subunit. One is catalytic and the other provides a structural contribution.</text>
</comment>
<feature type="active site" description="Proton donor" evidence="1">
    <location>
        <position position="77"/>
    </location>
</feature>
<evidence type="ECO:0000256" key="2">
    <source>
        <dbReference type="PIRSR" id="PIRSR001359-3"/>
    </source>
</evidence>
<comment type="caution">
    <text evidence="3">The sequence shown here is derived from an EMBL/GenBank/DDBJ whole genome shotgun (WGS) entry which is preliminary data.</text>
</comment>
<dbReference type="STRING" id="276.THFILI_03120"/>
<dbReference type="PIRSF" id="PIRSF001359">
    <property type="entry name" value="F_bP_aldolase_II"/>
    <property type="match status" value="1"/>
</dbReference>
<dbReference type="Proteomes" id="UP000030364">
    <property type="component" value="Unassembled WGS sequence"/>
</dbReference>
<gene>
    <name evidence="3" type="ORF">THFILI_03120</name>
</gene>
<evidence type="ECO:0000313" key="4">
    <source>
        <dbReference type="Proteomes" id="UP000030364"/>
    </source>
</evidence>
<keyword evidence="4" id="KW-1185">Reference proteome</keyword>
<name>A0A0A2WUH5_THEFI</name>
<protein>
    <submittedName>
        <fullName evidence="3">Tagatose-bisphosphate aldolase</fullName>
    </submittedName>
</protein>
<dbReference type="RefSeq" id="WP_038062698.1">
    <property type="nucleotide sequence ID" value="NZ_JPSL02000037.1"/>
</dbReference>
<proteinExistence type="predicted"/>
<evidence type="ECO:0000256" key="1">
    <source>
        <dbReference type="PIRSR" id="PIRSR001359-1"/>
    </source>
</evidence>
<dbReference type="GO" id="GO:0016832">
    <property type="term" value="F:aldehyde-lyase activity"/>
    <property type="evidence" value="ECO:0007669"/>
    <property type="project" value="InterPro"/>
</dbReference>
<dbReference type="GO" id="GO:0008270">
    <property type="term" value="F:zinc ion binding"/>
    <property type="evidence" value="ECO:0007669"/>
    <property type="project" value="InterPro"/>
</dbReference>
<feature type="binding site" evidence="2">
    <location>
        <position position="99"/>
    </location>
    <ligand>
        <name>Zn(2+)</name>
        <dbReference type="ChEBI" id="CHEBI:29105"/>
        <label>2</label>
    </ligand>
</feature>
<dbReference type="SUPFAM" id="SSF51569">
    <property type="entry name" value="Aldolase"/>
    <property type="match status" value="1"/>
</dbReference>
<dbReference type="PANTHER" id="PTHR30304">
    <property type="entry name" value="D-TAGATOSE-1,6-BISPHOSPHATE ALDOLASE"/>
    <property type="match status" value="1"/>
</dbReference>
<dbReference type="AlphaFoldDB" id="A0A0A2WUH5"/>
<evidence type="ECO:0000313" key="3">
    <source>
        <dbReference type="EMBL" id="KGQ22427.2"/>
    </source>
</evidence>
<sequence length="269" mass="28711">MLKPLQEVLPPRGRAVGAFDVVALEWAEAVLEAAEELGLPVILSVAPHLGGPPLEALAPGLRHLAESARVPVALHLDHGESLEEVARALRLGFTGVMLDGSHLPLEENIALTRLAVRLARAYGAGVEGEVGVVPGAYGPQGAGSEPPRYTDPEEARRFLEATGVDALAVSVGTRHGLYKGPTRLNLLLLETLSRLPVPLVLHGASGLGEEAYRALVERGIRKINLYADLALEAARALRRAEEADYLGRMAAVKEALRGLVAARMRLWWG</sequence>
<keyword evidence="2" id="KW-0862">Zinc</keyword>
<feature type="binding site" evidence="2">
    <location>
        <position position="175"/>
    </location>
    <ligand>
        <name>Zn(2+)</name>
        <dbReference type="ChEBI" id="CHEBI:29105"/>
        <label>1</label>
        <note>catalytic</note>
    </ligand>
</feature>
<dbReference type="InterPro" id="IPR050246">
    <property type="entry name" value="Class_II_FBP_aldolase"/>
</dbReference>
<feature type="binding site" evidence="2">
    <location>
        <position position="129"/>
    </location>
    <ligand>
        <name>Zn(2+)</name>
        <dbReference type="ChEBI" id="CHEBI:29105"/>
        <label>2</label>
    </ligand>
</feature>
<dbReference type="OrthoDB" id="9803995at2"/>
<feature type="binding site" evidence="2">
    <location>
        <position position="202"/>
    </location>
    <ligand>
        <name>Zn(2+)</name>
        <dbReference type="ChEBI" id="CHEBI:29105"/>
        <label>1</label>
        <note>catalytic</note>
    </ligand>
</feature>
<keyword evidence="2" id="KW-0479">Metal-binding</keyword>
<dbReference type="Pfam" id="PF01116">
    <property type="entry name" value="F_bP_aldolase"/>
    <property type="match status" value="1"/>
</dbReference>
<feature type="binding site" evidence="2">
    <location>
        <position position="78"/>
    </location>
    <ligand>
        <name>Zn(2+)</name>
        <dbReference type="ChEBI" id="CHEBI:29105"/>
        <label>1</label>
        <note>catalytic</note>
    </ligand>
</feature>
<dbReference type="InterPro" id="IPR013785">
    <property type="entry name" value="Aldolase_TIM"/>
</dbReference>
<dbReference type="InterPro" id="IPR000771">
    <property type="entry name" value="FBA_II"/>
</dbReference>
<organism evidence="3 4">
    <name type="scientific">Thermus filiformis</name>
    <dbReference type="NCBI Taxonomy" id="276"/>
    <lineage>
        <taxon>Bacteria</taxon>
        <taxon>Thermotogati</taxon>
        <taxon>Deinococcota</taxon>
        <taxon>Deinococci</taxon>
        <taxon>Thermales</taxon>
        <taxon>Thermaceae</taxon>
        <taxon>Thermus</taxon>
    </lineage>
</organism>
<dbReference type="PANTHER" id="PTHR30304:SF0">
    <property type="entry name" value="D-TAGATOSE-1,6-BISPHOSPHATE ALDOLASE SUBUNIT GATY-RELATED"/>
    <property type="match status" value="1"/>
</dbReference>